<reference evidence="1 2" key="1">
    <citation type="submission" date="2017-12" db="EMBL/GenBank/DDBJ databases">
        <title>Comparative genomics of Botrytis spp.</title>
        <authorList>
            <person name="Valero-Jimenez C.A."/>
            <person name="Tapia P."/>
            <person name="Veloso J."/>
            <person name="Silva-Moreno E."/>
            <person name="Staats M."/>
            <person name="Valdes J.H."/>
            <person name="Van Kan J.A.L."/>
        </authorList>
    </citation>
    <scope>NUCLEOTIDE SEQUENCE [LARGE SCALE GENOMIC DNA]</scope>
    <source>
        <strain evidence="1 2">Bh0001</strain>
    </source>
</reference>
<name>A0A4Z1GUY6_9HELO</name>
<accession>A0A4Z1GUY6</accession>
<comment type="caution">
    <text evidence="1">The sequence shown here is derived from an EMBL/GenBank/DDBJ whole genome shotgun (WGS) entry which is preliminary data.</text>
</comment>
<organism evidence="1 2">
    <name type="scientific">Botrytis hyacinthi</name>
    <dbReference type="NCBI Taxonomy" id="278943"/>
    <lineage>
        <taxon>Eukaryota</taxon>
        <taxon>Fungi</taxon>
        <taxon>Dikarya</taxon>
        <taxon>Ascomycota</taxon>
        <taxon>Pezizomycotina</taxon>
        <taxon>Leotiomycetes</taxon>
        <taxon>Helotiales</taxon>
        <taxon>Sclerotiniaceae</taxon>
        <taxon>Botrytis</taxon>
    </lineage>
</organism>
<evidence type="ECO:0000313" key="1">
    <source>
        <dbReference type="EMBL" id="TGO40714.1"/>
    </source>
</evidence>
<proteinExistence type="predicted"/>
<dbReference type="AlphaFoldDB" id="A0A4Z1GUY6"/>
<protein>
    <submittedName>
        <fullName evidence="1">Uncharacterized protein</fullName>
    </submittedName>
</protein>
<keyword evidence="2" id="KW-1185">Reference proteome</keyword>
<dbReference type="EMBL" id="PQXK01000033">
    <property type="protein sequence ID" value="TGO40714.1"/>
    <property type="molecule type" value="Genomic_DNA"/>
</dbReference>
<sequence>MKYERSPKTEASLSVLGNVSSAFLPDLHPYSRSFLEELIEVWKRVEITDSGRRIVKEKVTNVLKAVKHGDEAAVGIAEADRDGIEIVAGVILQVTKRAEVPSDWGREGRHYEMVKNHEDNWIDLLRLLCEFTPDIDIQEVANIMDVANHVVWEMPHNFSHYPGIMLDITACKPPIWNEEGEALSDKEYYILKKDPVLGSYFNRRVSFQDWGVAESEAKIPSTRPGRKQETEEGEITVCHNPRDEHHWEDYNFDPSKSNHEEYHSYKHEMVFAPPADDKELLEMAAATLPGVPREPWNEFHMRKEQEGVLKNAEMEGFREFRKQDVLKDGEYVYSKHARYVKRAAKPAAWQPSFENSLF</sequence>
<gene>
    <name evidence="1" type="ORF">BHYA_0033g00680</name>
</gene>
<evidence type="ECO:0000313" key="2">
    <source>
        <dbReference type="Proteomes" id="UP000297814"/>
    </source>
</evidence>
<dbReference type="Proteomes" id="UP000297814">
    <property type="component" value="Unassembled WGS sequence"/>
</dbReference>